<sequence>MIGRVGDSPRRADLLQAVPATRLATAGADGRTPMTTVRGSSVDVPTPDGTADAYLTHPDDGQPHPAVLLYMDAFGVRPHLARMADRLAEAGYTVLAPNVFYRHGRAPVVELPEFIDPGARPDLFEQIMPIMRDLTPELVMRDADAYLRWLAESPLTADSPVGITGYCMGAVMALRTAGTYPERVAAAAGFHGGNLATEAPDSPHLVADHVTAELYFGHADQDHALPPEQIDRLEDSPGPVSATAARSTRAHRTATPRPTPPPTTPKRRNATGPSCWSSSSATSDRARRRRNRTLWTPAARACLRNRLAALRGGRSDAGAVVLAVRVMGQ</sequence>
<comment type="caution">
    <text evidence="3">The sequence shown here is derived from an EMBL/GenBank/DDBJ whole genome shotgun (WGS) entry which is preliminary data.</text>
</comment>
<proteinExistence type="predicted"/>
<dbReference type="InterPro" id="IPR002925">
    <property type="entry name" value="Dienelactn_hydro"/>
</dbReference>
<dbReference type="SUPFAM" id="SSF53474">
    <property type="entry name" value="alpha/beta-Hydrolases"/>
    <property type="match status" value="1"/>
</dbReference>
<organism evidence="3 4">
    <name type="scientific">Saccharopolyspora erythraea</name>
    <name type="common">Streptomyces erythraeus</name>
    <dbReference type="NCBI Taxonomy" id="1836"/>
    <lineage>
        <taxon>Bacteria</taxon>
        <taxon>Bacillati</taxon>
        <taxon>Actinomycetota</taxon>
        <taxon>Actinomycetes</taxon>
        <taxon>Pseudonocardiales</taxon>
        <taxon>Pseudonocardiaceae</taxon>
        <taxon>Saccharopolyspora</taxon>
    </lineage>
</organism>
<dbReference type="InterPro" id="IPR029058">
    <property type="entry name" value="AB_hydrolase_fold"/>
</dbReference>
<feature type="region of interest" description="Disordered" evidence="1">
    <location>
        <begin position="26"/>
        <end position="46"/>
    </location>
</feature>
<feature type="domain" description="Dienelactone hydrolase" evidence="2">
    <location>
        <begin position="52"/>
        <end position="234"/>
    </location>
</feature>
<protein>
    <recommendedName>
        <fullName evidence="2">Dienelactone hydrolase domain-containing protein</fullName>
    </recommendedName>
</protein>
<evidence type="ECO:0000313" key="3">
    <source>
        <dbReference type="EMBL" id="GAA0540971.1"/>
    </source>
</evidence>
<name>A0ABN1DE18_SACER</name>
<dbReference type="Pfam" id="PF01738">
    <property type="entry name" value="DLH"/>
    <property type="match status" value="1"/>
</dbReference>
<dbReference type="PANTHER" id="PTHR46623">
    <property type="entry name" value="CARBOXYMETHYLENEBUTENOLIDASE-RELATED"/>
    <property type="match status" value="1"/>
</dbReference>
<dbReference type="Proteomes" id="UP001500729">
    <property type="component" value="Unassembled WGS sequence"/>
</dbReference>
<gene>
    <name evidence="3" type="ORF">GCM10009533_45020</name>
</gene>
<dbReference type="EMBL" id="BAAAGS010000032">
    <property type="protein sequence ID" value="GAA0540971.1"/>
    <property type="molecule type" value="Genomic_DNA"/>
</dbReference>
<evidence type="ECO:0000256" key="1">
    <source>
        <dbReference type="SAM" id="MobiDB-lite"/>
    </source>
</evidence>
<feature type="region of interest" description="Disordered" evidence="1">
    <location>
        <begin position="229"/>
        <end position="292"/>
    </location>
</feature>
<evidence type="ECO:0000313" key="4">
    <source>
        <dbReference type="Proteomes" id="UP001500729"/>
    </source>
</evidence>
<evidence type="ECO:0000259" key="2">
    <source>
        <dbReference type="Pfam" id="PF01738"/>
    </source>
</evidence>
<keyword evidence="4" id="KW-1185">Reference proteome</keyword>
<accession>A0ABN1DE18</accession>
<reference evidence="3 4" key="1">
    <citation type="journal article" date="2019" name="Int. J. Syst. Evol. Microbiol.">
        <title>The Global Catalogue of Microorganisms (GCM) 10K type strain sequencing project: providing services to taxonomists for standard genome sequencing and annotation.</title>
        <authorList>
            <consortium name="The Broad Institute Genomics Platform"/>
            <consortium name="The Broad Institute Genome Sequencing Center for Infectious Disease"/>
            <person name="Wu L."/>
            <person name="Ma J."/>
        </authorList>
    </citation>
    <scope>NUCLEOTIDE SEQUENCE [LARGE SCALE GENOMIC DNA]</scope>
    <source>
        <strain evidence="3 4">JCM 10303</strain>
    </source>
</reference>
<feature type="compositionally biased region" description="Low complexity" evidence="1">
    <location>
        <begin position="270"/>
        <end position="283"/>
    </location>
</feature>
<dbReference type="InterPro" id="IPR051049">
    <property type="entry name" value="Dienelactone_hydrolase-like"/>
</dbReference>
<dbReference type="PANTHER" id="PTHR46623:SF10">
    <property type="entry name" value="CARBOXYMETHYLENEBUTENOLIDASE HOMOLOG"/>
    <property type="match status" value="1"/>
</dbReference>
<dbReference type="Gene3D" id="3.40.50.1820">
    <property type="entry name" value="alpha/beta hydrolase"/>
    <property type="match status" value="1"/>
</dbReference>